<gene>
    <name evidence="1" type="ORF">BJ508DRAFT_380081</name>
</gene>
<evidence type="ECO:0000313" key="2">
    <source>
        <dbReference type="Proteomes" id="UP000275078"/>
    </source>
</evidence>
<protein>
    <submittedName>
        <fullName evidence="1">Uncharacterized protein</fullName>
    </submittedName>
</protein>
<reference evidence="1 2" key="1">
    <citation type="journal article" date="2018" name="Nat. Ecol. Evol.">
        <title>Pezizomycetes genomes reveal the molecular basis of ectomycorrhizal truffle lifestyle.</title>
        <authorList>
            <person name="Murat C."/>
            <person name="Payen T."/>
            <person name="Noel B."/>
            <person name="Kuo A."/>
            <person name="Morin E."/>
            <person name="Chen J."/>
            <person name="Kohler A."/>
            <person name="Krizsan K."/>
            <person name="Balestrini R."/>
            <person name="Da Silva C."/>
            <person name="Montanini B."/>
            <person name="Hainaut M."/>
            <person name="Levati E."/>
            <person name="Barry K.W."/>
            <person name="Belfiori B."/>
            <person name="Cichocki N."/>
            <person name="Clum A."/>
            <person name="Dockter R.B."/>
            <person name="Fauchery L."/>
            <person name="Guy J."/>
            <person name="Iotti M."/>
            <person name="Le Tacon F."/>
            <person name="Lindquist E.A."/>
            <person name="Lipzen A."/>
            <person name="Malagnac F."/>
            <person name="Mello A."/>
            <person name="Molinier V."/>
            <person name="Miyauchi S."/>
            <person name="Poulain J."/>
            <person name="Riccioni C."/>
            <person name="Rubini A."/>
            <person name="Sitrit Y."/>
            <person name="Splivallo R."/>
            <person name="Traeger S."/>
            <person name="Wang M."/>
            <person name="Zifcakova L."/>
            <person name="Wipf D."/>
            <person name="Zambonelli A."/>
            <person name="Paolocci F."/>
            <person name="Nowrousian M."/>
            <person name="Ottonello S."/>
            <person name="Baldrian P."/>
            <person name="Spatafora J.W."/>
            <person name="Henrissat B."/>
            <person name="Nagy L.G."/>
            <person name="Aury J.M."/>
            <person name="Wincker P."/>
            <person name="Grigoriev I.V."/>
            <person name="Bonfante P."/>
            <person name="Martin F.M."/>
        </authorList>
    </citation>
    <scope>NUCLEOTIDE SEQUENCE [LARGE SCALE GENOMIC DNA]</scope>
    <source>
        <strain evidence="1 2">RN42</strain>
    </source>
</reference>
<sequence length="278" mass="31951">MRVTSVTESERDFVSELSTYLQSAEGSWIIKTYYNEALHFAQVSYSDQDKPVLRDHMRIATVIPELTQVTAEYLLCNFQEIMPYLLQPSTPEVVTGIREDIPRGAYSIVNVPRTIGKLLAQRYRAGLLRQGQVQLLEATYRSYIAEARNLIRNQAGGEEIVEADWQARGLLMFFVHRDFRSERLECLIAKHLRDDGPVDMTLVGMVRAKTLRIQWYRAHLSKSTSSPKALARDRHIWRYDTQLLGALLGLSSVQERKQFINGVAGEDCFVSHYEFFRG</sequence>
<accession>A0A3N4HUB3</accession>
<name>A0A3N4HUB3_ASCIM</name>
<dbReference type="AlphaFoldDB" id="A0A3N4HUB3"/>
<keyword evidence="2" id="KW-1185">Reference proteome</keyword>
<evidence type="ECO:0000313" key="1">
    <source>
        <dbReference type="EMBL" id="RPA75400.1"/>
    </source>
</evidence>
<proteinExistence type="predicted"/>
<dbReference type="EMBL" id="ML119764">
    <property type="protein sequence ID" value="RPA75400.1"/>
    <property type="molecule type" value="Genomic_DNA"/>
</dbReference>
<dbReference type="Proteomes" id="UP000275078">
    <property type="component" value="Unassembled WGS sequence"/>
</dbReference>
<organism evidence="1 2">
    <name type="scientific">Ascobolus immersus RN42</name>
    <dbReference type="NCBI Taxonomy" id="1160509"/>
    <lineage>
        <taxon>Eukaryota</taxon>
        <taxon>Fungi</taxon>
        <taxon>Dikarya</taxon>
        <taxon>Ascomycota</taxon>
        <taxon>Pezizomycotina</taxon>
        <taxon>Pezizomycetes</taxon>
        <taxon>Pezizales</taxon>
        <taxon>Ascobolaceae</taxon>
        <taxon>Ascobolus</taxon>
    </lineage>
</organism>